<dbReference type="AlphaFoldDB" id="A0A3M0IGA0"/>
<comment type="caution">
    <text evidence="2">The sequence shown here is derived from an EMBL/GenBank/DDBJ whole genome shotgun (WGS) entry which is preliminary data.</text>
</comment>
<evidence type="ECO:0000313" key="2">
    <source>
        <dbReference type="EMBL" id="RMB85239.1"/>
    </source>
</evidence>
<feature type="signal peptide" evidence="1">
    <location>
        <begin position="1"/>
        <end position="25"/>
    </location>
</feature>
<dbReference type="Proteomes" id="UP000270471">
    <property type="component" value="Unassembled WGS sequence"/>
</dbReference>
<gene>
    <name evidence="2" type="ORF">CTZ28_13870</name>
</gene>
<feature type="chain" id="PRO_5039311542" description="GerMN domain-containing protein" evidence="1">
    <location>
        <begin position="26"/>
        <end position="176"/>
    </location>
</feature>
<proteinExistence type="predicted"/>
<dbReference type="RefSeq" id="WP_121889679.1">
    <property type="nucleotide sequence ID" value="NZ_PENI01000007.1"/>
</dbReference>
<evidence type="ECO:0008006" key="4">
    <source>
        <dbReference type="Google" id="ProtNLM"/>
    </source>
</evidence>
<evidence type="ECO:0000256" key="1">
    <source>
        <dbReference type="SAM" id="SignalP"/>
    </source>
</evidence>
<organism evidence="2 3">
    <name type="scientific">Streptomyces shenzhenensis</name>
    <dbReference type="NCBI Taxonomy" id="943815"/>
    <lineage>
        <taxon>Bacteria</taxon>
        <taxon>Bacillati</taxon>
        <taxon>Actinomycetota</taxon>
        <taxon>Actinomycetes</taxon>
        <taxon>Kitasatosporales</taxon>
        <taxon>Streptomycetaceae</taxon>
        <taxon>Streptomyces</taxon>
    </lineage>
</organism>
<accession>A0A3M0IGA0</accession>
<protein>
    <recommendedName>
        <fullName evidence="4">GerMN domain-containing protein</fullName>
    </recommendedName>
</protein>
<dbReference type="OrthoDB" id="3474228at2"/>
<keyword evidence="3" id="KW-1185">Reference proteome</keyword>
<evidence type="ECO:0000313" key="3">
    <source>
        <dbReference type="Proteomes" id="UP000270471"/>
    </source>
</evidence>
<reference evidence="2 3" key="1">
    <citation type="submission" date="2017-11" db="EMBL/GenBank/DDBJ databases">
        <title>Draft genome of actinobacteria isolated from guarana (Paullinia cupana (Mart.) Ducke.</title>
        <authorList>
            <person name="Siqueira K.A."/>
            <person name="Liotti R.G."/>
            <person name="Mendes T.A.O."/>
            <person name="Soares M.A."/>
        </authorList>
    </citation>
    <scope>NUCLEOTIDE SEQUENCE [LARGE SCALE GENOMIC DNA]</scope>
    <source>
        <strain evidence="2 3">193</strain>
    </source>
</reference>
<dbReference type="PROSITE" id="PS51257">
    <property type="entry name" value="PROKAR_LIPOPROTEIN"/>
    <property type="match status" value="1"/>
</dbReference>
<sequence length="176" mass="17153">MKAGHRLALLTVPALLGLCSCGIPATGVVEAGGPASGIEPVTPVYFLRDGALVAVPRATADPGDAGAALDLLLLGPAPVEGAGGLSTEVPGMLPATSPVPENTSAAGPTVSVKGDTVGIRLPPGFDRLSRLAAEQLICTAAAAHRIGEPSADTVTVTVSTGSGRQAEGTDGDCPGA</sequence>
<keyword evidence="1" id="KW-0732">Signal</keyword>
<dbReference type="EMBL" id="PENI01000007">
    <property type="protein sequence ID" value="RMB85239.1"/>
    <property type="molecule type" value="Genomic_DNA"/>
</dbReference>
<name>A0A3M0IGA0_9ACTN</name>